<organism evidence="3 4">
    <name type="scientific">Jannaschia seosinensis</name>
    <dbReference type="NCBI Taxonomy" id="313367"/>
    <lineage>
        <taxon>Bacteria</taxon>
        <taxon>Pseudomonadati</taxon>
        <taxon>Pseudomonadota</taxon>
        <taxon>Alphaproteobacteria</taxon>
        <taxon>Rhodobacterales</taxon>
        <taxon>Roseobacteraceae</taxon>
        <taxon>Jannaschia</taxon>
    </lineage>
</organism>
<name>A0A0M7BEC7_9RHOB</name>
<feature type="domain" description="Putative Flp pilus-assembly TadG-like N-terminal" evidence="2">
    <location>
        <begin position="26"/>
        <end position="71"/>
    </location>
</feature>
<evidence type="ECO:0000259" key="2">
    <source>
        <dbReference type="Pfam" id="PF13400"/>
    </source>
</evidence>
<keyword evidence="1" id="KW-1133">Transmembrane helix</keyword>
<evidence type="ECO:0000313" key="3">
    <source>
        <dbReference type="EMBL" id="CUH40751.1"/>
    </source>
</evidence>
<dbReference type="Gene3D" id="3.40.50.410">
    <property type="entry name" value="von Willebrand factor, type A domain"/>
    <property type="match status" value="1"/>
</dbReference>
<dbReference type="Proteomes" id="UP000049455">
    <property type="component" value="Unassembled WGS sequence"/>
</dbReference>
<evidence type="ECO:0000256" key="1">
    <source>
        <dbReference type="SAM" id="Phobius"/>
    </source>
</evidence>
<accession>A0A0M7BEC7</accession>
<dbReference type="SUPFAM" id="SSF53300">
    <property type="entry name" value="vWA-like"/>
    <property type="match status" value="1"/>
</dbReference>
<protein>
    <submittedName>
        <fullName evidence="3">Flp pilus assembly protein TadG</fullName>
    </submittedName>
</protein>
<keyword evidence="1" id="KW-0812">Transmembrane</keyword>
<dbReference type="EMBL" id="CYPR01000229">
    <property type="protein sequence ID" value="CUH40751.1"/>
    <property type="molecule type" value="Genomic_DNA"/>
</dbReference>
<reference evidence="3 4" key="1">
    <citation type="submission" date="2015-09" db="EMBL/GenBank/DDBJ databases">
        <authorList>
            <person name="Jackson K.R."/>
            <person name="Lunt B.L."/>
            <person name="Fisher J.N.B."/>
            <person name="Gardner A.V."/>
            <person name="Bailey M.E."/>
            <person name="Deus L.M."/>
            <person name="Earl A.S."/>
            <person name="Gibby P.D."/>
            <person name="Hartmann K.A."/>
            <person name="Liu J.E."/>
            <person name="Manci A.M."/>
            <person name="Nielsen D.A."/>
            <person name="Solomon M.B."/>
            <person name="Breakwell D.P."/>
            <person name="Burnett S.H."/>
            <person name="Grose J.H."/>
        </authorList>
    </citation>
    <scope>NUCLEOTIDE SEQUENCE [LARGE SCALE GENOMIC DNA]</scope>
    <source>
        <strain evidence="3 4">CECT 7799</strain>
    </source>
</reference>
<evidence type="ECO:0000313" key="4">
    <source>
        <dbReference type="Proteomes" id="UP000049455"/>
    </source>
</evidence>
<dbReference type="InterPro" id="IPR028087">
    <property type="entry name" value="Tad_N"/>
</dbReference>
<dbReference type="STRING" id="313367.JSE7799_03486"/>
<sequence length="643" mass="72059">MDCRNDRISLRAPRTAFSAFARQEEGSLAILGLFMFILMLVSAGIALDIMRNERARAELQVAVDGAVLAAADLDQRRDPELIVREHLEAAGFDPDIATVNNRATSVRERNIEIQTAAVTRNLFLGMLNYDELYQPVSTAALERRSKLEVSLVVDISRSMEEPMRGGGTKIQTLRREAKAFVSKLLRGSETLTTVSLIPYNETVNMGQTLASVFDLSEEHDFARCAVFDDRDDDFRETGIDEINSDGYRLIRRAYFDYRTYSFDNPEGLIDRSACPPNDDMAIIPWSNDEATLLAAIDNLKADYSTAIDHGVKWGVALLDPSSRDELQRLATDMTIDPPHRVDPSFVGRPVDYDETSTTKLLIVMTDGESNNQFDLHDDYKDGPSDIWVYRLPKVRQHGSEDPQVTSHPNFENGGTDANGNFNGWFTSEYCRSKNVCRNFYYDNNDEVDIVYSVRSPYNGKYRYYSTYAKFFGKGSTGDSNGHAHGWHDEPYGLNTNPRSGPDVDPTADGAFRLTWPQVWATLATEGTHRYSTRSYLLDQIARDLDNESRNALNRAIIITQSARSGDENLRDICTAARRKGIEVYSIAFMAPPRGQRAMLDCVGVDPNNPINGDASRYYNVGDDGLGTAFDGILASFSRLRLVQ</sequence>
<dbReference type="Pfam" id="PF13400">
    <property type="entry name" value="Tad"/>
    <property type="match status" value="1"/>
</dbReference>
<keyword evidence="4" id="KW-1185">Reference proteome</keyword>
<dbReference type="RefSeq" id="WP_055664755.1">
    <property type="nucleotide sequence ID" value="NZ_CYPR01000229.1"/>
</dbReference>
<dbReference type="AlphaFoldDB" id="A0A0M7BEC7"/>
<keyword evidence="1" id="KW-0472">Membrane</keyword>
<feature type="transmembrane region" description="Helical" evidence="1">
    <location>
        <begin position="28"/>
        <end position="47"/>
    </location>
</feature>
<proteinExistence type="predicted"/>
<dbReference type="InterPro" id="IPR036465">
    <property type="entry name" value="vWFA_dom_sf"/>
</dbReference>
<dbReference type="OrthoDB" id="7522752at2"/>
<gene>
    <name evidence="3" type="ORF">JSE7799_03486</name>
</gene>